<reference evidence="16" key="2">
    <citation type="submission" date="2025-09" db="UniProtKB">
        <authorList>
            <consortium name="Ensembl"/>
        </authorList>
    </citation>
    <scope>IDENTIFICATION</scope>
</reference>
<keyword evidence="11" id="KW-0326">Glycosidase</keyword>
<keyword evidence="9" id="KW-0378">Hydrolase</keyword>
<keyword evidence="17" id="KW-1185">Reference proteome</keyword>
<protein>
    <recommendedName>
        <fullName evidence="5">Lysozyme g</fullName>
        <ecNumber evidence="4">3.2.1.17</ecNumber>
    </recommendedName>
    <alternativeName>
        <fullName evidence="12">1,4-beta-N-acetylmuramidase</fullName>
    </alternativeName>
    <alternativeName>
        <fullName evidence="13">Goose-type lysozyme</fullName>
    </alternativeName>
</protein>
<dbReference type="InterPro" id="IPR002152">
    <property type="entry name" value="Glyco_hydro_23"/>
</dbReference>
<evidence type="ECO:0000256" key="9">
    <source>
        <dbReference type="ARBA" id="ARBA00022801"/>
    </source>
</evidence>
<dbReference type="GO" id="GO:0050830">
    <property type="term" value="P:defense response to Gram-positive bacterium"/>
    <property type="evidence" value="ECO:0007669"/>
    <property type="project" value="TreeGrafter"/>
</dbReference>
<dbReference type="FunFam" id="1.10.530.10:FF:000026">
    <property type="entry name" value="Lysozyme g"/>
    <property type="match status" value="1"/>
</dbReference>
<evidence type="ECO:0000256" key="7">
    <source>
        <dbReference type="ARBA" id="ARBA00022529"/>
    </source>
</evidence>
<organism evidence="16 17">
    <name type="scientific">Pavo cristatus</name>
    <name type="common">Indian peafowl</name>
    <name type="synonym">Blue peafowl</name>
    <dbReference type="NCBI Taxonomy" id="9049"/>
    <lineage>
        <taxon>Eukaryota</taxon>
        <taxon>Metazoa</taxon>
        <taxon>Chordata</taxon>
        <taxon>Craniata</taxon>
        <taxon>Vertebrata</taxon>
        <taxon>Euteleostomi</taxon>
        <taxon>Archelosauria</taxon>
        <taxon>Archosauria</taxon>
        <taxon>Dinosauria</taxon>
        <taxon>Saurischia</taxon>
        <taxon>Theropoda</taxon>
        <taxon>Coelurosauria</taxon>
        <taxon>Aves</taxon>
        <taxon>Neognathae</taxon>
        <taxon>Galloanserae</taxon>
        <taxon>Galliformes</taxon>
        <taxon>Phasianidae</taxon>
        <taxon>Phasianinae</taxon>
        <taxon>Pavo</taxon>
    </lineage>
</organism>
<feature type="active site" evidence="14">
    <location>
        <position position="127"/>
    </location>
</feature>
<evidence type="ECO:0000256" key="10">
    <source>
        <dbReference type="ARBA" id="ARBA00023157"/>
    </source>
</evidence>
<evidence type="ECO:0000256" key="1">
    <source>
        <dbReference type="ARBA" id="ARBA00000632"/>
    </source>
</evidence>
<dbReference type="InterPro" id="IPR023346">
    <property type="entry name" value="Lysozyme-like_dom_sf"/>
</dbReference>
<accession>A0A8C9L7J1</accession>
<dbReference type="PANTHER" id="PTHR31698:SF8">
    <property type="entry name" value="LYSOZYME G-RELATED"/>
    <property type="match status" value="1"/>
</dbReference>
<dbReference type="CDD" id="cd01021">
    <property type="entry name" value="GEWL"/>
    <property type="match status" value="1"/>
</dbReference>
<evidence type="ECO:0000256" key="5">
    <source>
        <dbReference type="ARBA" id="ARBA00016485"/>
    </source>
</evidence>
<dbReference type="EC" id="3.2.1.17" evidence="4"/>
<sequence>MLRGYLGLCLSGNKARKLTHSAYPRFQQWQLCHVVVLLGLCCSNFYGNIANVETTGASERTAKPEGLSYAGVAASEKIAERDLKNMDKYKETIIKVANSKCVPPSVVAAVISRESHAGTALKDGWGDHGNAFGLMQVDKRYHETHGAWNSEEHIKQGTDILCQSITDIQKKFPTWSEEQQLKGGISAYNAGTGNVRTYEGMDVGTTHNDYANDVVARAKFFQRHGY</sequence>
<feature type="active site" evidence="14">
    <location>
        <position position="114"/>
    </location>
</feature>
<keyword evidence="10" id="KW-1015">Disulfide bond</keyword>
<evidence type="ECO:0000313" key="17">
    <source>
        <dbReference type="Proteomes" id="UP000694428"/>
    </source>
</evidence>
<evidence type="ECO:0000256" key="14">
    <source>
        <dbReference type="PIRSR" id="PIRSR001065-1"/>
    </source>
</evidence>
<dbReference type="PIRSF" id="PIRSF001065">
    <property type="entry name" value="Lysozyme_g"/>
    <property type="match status" value="1"/>
</dbReference>
<comment type="catalytic activity">
    <reaction evidence="1">
        <text>Hydrolysis of (1-&gt;4)-beta-linkages between N-acetylmuramic acid and N-acetyl-D-glucosamine residues in a peptidoglycan and between N-acetyl-D-glucosamine residues in chitodextrins.</text>
        <dbReference type="EC" id="3.2.1.17"/>
    </reaction>
</comment>
<feature type="domain" description="Transglycosylase SLT" evidence="15">
    <location>
        <begin position="92"/>
        <end position="200"/>
    </location>
</feature>
<dbReference type="Gene3D" id="1.10.530.10">
    <property type="match status" value="1"/>
</dbReference>
<keyword evidence="7" id="KW-0929">Antimicrobial</keyword>
<evidence type="ECO:0000256" key="4">
    <source>
        <dbReference type="ARBA" id="ARBA00012732"/>
    </source>
</evidence>
<dbReference type="AlphaFoldDB" id="A0A8C9L7J1"/>
<evidence type="ECO:0000256" key="12">
    <source>
        <dbReference type="ARBA" id="ARBA00031262"/>
    </source>
</evidence>
<dbReference type="GO" id="GO:0003796">
    <property type="term" value="F:lysozyme activity"/>
    <property type="evidence" value="ECO:0007669"/>
    <property type="project" value="UniProtKB-EC"/>
</dbReference>
<evidence type="ECO:0000256" key="8">
    <source>
        <dbReference type="ARBA" id="ARBA00022638"/>
    </source>
</evidence>
<dbReference type="GO" id="GO:0009253">
    <property type="term" value="P:peptidoglycan catabolic process"/>
    <property type="evidence" value="ECO:0007669"/>
    <property type="project" value="InterPro"/>
</dbReference>
<dbReference type="GO" id="GO:0031640">
    <property type="term" value="P:killing of cells of another organism"/>
    <property type="evidence" value="ECO:0007669"/>
    <property type="project" value="UniProtKB-KW"/>
</dbReference>
<evidence type="ECO:0000313" key="16">
    <source>
        <dbReference type="Ensembl" id="ENSPSTP00000007786.1"/>
    </source>
</evidence>
<keyword evidence="6" id="KW-0964">Secreted</keyword>
<proteinExistence type="inferred from homology"/>
<name>A0A8C9L7J1_PAVCR</name>
<dbReference type="InterPro" id="IPR008258">
    <property type="entry name" value="Transglycosylase_SLT_dom_1"/>
</dbReference>
<keyword evidence="8" id="KW-0081">Bacteriolytic enzyme</keyword>
<evidence type="ECO:0000256" key="3">
    <source>
        <dbReference type="ARBA" id="ARBA00008902"/>
    </source>
</evidence>
<evidence type="ECO:0000259" key="15">
    <source>
        <dbReference type="Pfam" id="PF01464"/>
    </source>
</evidence>
<comment type="subcellular location">
    <subcellularLocation>
        <location evidence="2">Secreted</location>
    </subcellularLocation>
</comment>
<evidence type="ECO:0000256" key="2">
    <source>
        <dbReference type="ARBA" id="ARBA00004613"/>
    </source>
</evidence>
<evidence type="ECO:0000256" key="13">
    <source>
        <dbReference type="ARBA" id="ARBA00083867"/>
    </source>
</evidence>
<evidence type="ECO:0000256" key="6">
    <source>
        <dbReference type="ARBA" id="ARBA00022525"/>
    </source>
</evidence>
<comment type="similarity">
    <text evidence="3">Belongs to the glycosyl hydrolase 23 family.</text>
</comment>
<dbReference type="Ensembl" id="ENSPSTT00000008161.1">
    <property type="protein sequence ID" value="ENSPSTP00000007786.1"/>
    <property type="gene ID" value="ENSPSTG00000005483.1"/>
</dbReference>
<dbReference type="SUPFAM" id="SSF53955">
    <property type="entry name" value="Lysozyme-like"/>
    <property type="match status" value="1"/>
</dbReference>
<dbReference type="Proteomes" id="UP000694428">
    <property type="component" value="Unplaced"/>
</dbReference>
<dbReference type="PANTHER" id="PTHR31698">
    <property type="entry name" value="LYSOZYME G FAMILY MEMBER"/>
    <property type="match status" value="1"/>
</dbReference>
<dbReference type="GO" id="GO:0005576">
    <property type="term" value="C:extracellular region"/>
    <property type="evidence" value="ECO:0007669"/>
    <property type="project" value="UniProtKB-SubCell"/>
</dbReference>
<evidence type="ECO:0000256" key="11">
    <source>
        <dbReference type="ARBA" id="ARBA00023295"/>
    </source>
</evidence>
<dbReference type="Pfam" id="PF01464">
    <property type="entry name" value="SLT"/>
    <property type="match status" value="1"/>
</dbReference>
<reference evidence="16" key="1">
    <citation type="submission" date="2025-08" db="UniProtKB">
        <authorList>
            <consortium name="Ensembl"/>
        </authorList>
    </citation>
    <scope>IDENTIFICATION</scope>
</reference>
<dbReference type="PRINTS" id="PR00749">
    <property type="entry name" value="LYSOZYMEG"/>
</dbReference>